<evidence type="ECO:0008006" key="3">
    <source>
        <dbReference type="Google" id="ProtNLM"/>
    </source>
</evidence>
<reference evidence="1 2" key="1">
    <citation type="journal article" date="2019" name="Sci. Rep.">
        <title>Orb-weaving spider Araneus ventricosus genome elucidates the spidroin gene catalogue.</title>
        <authorList>
            <person name="Kono N."/>
            <person name="Nakamura H."/>
            <person name="Ohtoshi R."/>
            <person name="Moran D.A.P."/>
            <person name="Shinohara A."/>
            <person name="Yoshida Y."/>
            <person name="Fujiwara M."/>
            <person name="Mori M."/>
            <person name="Tomita M."/>
            <person name="Arakawa K."/>
        </authorList>
    </citation>
    <scope>NUCLEOTIDE SEQUENCE [LARGE SCALE GENOMIC DNA]</scope>
</reference>
<gene>
    <name evidence="1" type="ORF">AVEN_23329_1</name>
</gene>
<dbReference type="PANTHER" id="PTHR15503">
    <property type="entry name" value="LDOC1 RELATED"/>
    <property type="match status" value="1"/>
</dbReference>
<keyword evidence="2" id="KW-1185">Reference proteome</keyword>
<evidence type="ECO:0000313" key="1">
    <source>
        <dbReference type="EMBL" id="GBM44274.1"/>
    </source>
</evidence>
<accession>A0A4Y2FX79</accession>
<dbReference type="Gene3D" id="3.10.10.10">
    <property type="entry name" value="HIV Type 1 Reverse Transcriptase, subunit A, domain 1"/>
    <property type="match status" value="1"/>
</dbReference>
<dbReference type="Proteomes" id="UP000499080">
    <property type="component" value="Unassembled WGS sequence"/>
</dbReference>
<organism evidence="1 2">
    <name type="scientific">Araneus ventricosus</name>
    <name type="common">Orbweaver spider</name>
    <name type="synonym">Epeira ventricosa</name>
    <dbReference type="NCBI Taxonomy" id="182803"/>
    <lineage>
        <taxon>Eukaryota</taxon>
        <taxon>Metazoa</taxon>
        <taxon>Ecdysozoa</taxon>
        <taxon>Arthropoda</taxon>
        <taxon>Chelicerata</taxon>
        <taxon>Arachnida</taxon>
        <taxon>Araneae</taxon>
        <taxon>Araneomorphae</taxon>
        <taxon>Entelegynae</taxon>
        <taxon>Araneoidea</taxon>
        <taxon>Araneidae</taxon>
        <taxon>Araneus</taxon>
    </lineage>
</organism>
<evidence type="ECO:0000313" key="2">
    <source>
        <dbReference type="Proteomes" id="UP000499080"/>
    </source>
</evidence>
<dbReference type="AlphaFoldDB" id="A0A4Y2FX79"/>
<dbReference type="InterPro" id="IPR032567">
    <property type="entry name" value="RTL1-rel"/>
</dbReference>
<dbReference type="SUPFAM" id="SSF56672">
    <property type="entry name" value="DNA/RNA polymerases"/>
    <property type="match status" value="1"/>
</dbReference>
<dbReference type="PANTHER" id="PTHR15503:SF22">
    <property type="entry name" value="TRANSPOSON TY3-I GAG POLYPROTEIN"/>
    <property type="match status" value="1"/>
</dbReference>
<dbReference type="FunFam" id="3.10.10.10:FF:000002">
    <property type="entry name" value="Retrovirus-related Pol polyprotein from transposon 17.6-like protein"/>
    <property type="match status" value="1"/>
</dbReference>
<sequence>MQNQTQTFEFTAMPKCSHDVILGWDFLKASQAVIDCGRKKLTFDEMTFEPQHPNHLDVFTIEDCLIPARFIAKIRISSPRVTENNVDVNIESNKFLLMRQEVAIPSTIMTLLKSGELWVANGHNQHRCIPKGMRIVYVELGNPTCVNTLSESLSHEDVTEERASFIDYTLMLSPTLNEEQQTKLLDLLKKFPDAFDESHKDSRRRINVKHKIETGDHSPISQRPYRISPAERRIIRDEVEKMLQKEIIQPSKSPWSSPVVLVKKKDGNYRFCVDYRRLNKITERDVYPCHV</sequence>
<dbReference type="InterPro" id="IPR043502">
    <property type="entry name" value="DNA/RNA_pol_sf"/>
</dbReference>
<protein>
    <recommendedName>
        <fullName evidence="3">Transposon Ty3-I Gag-Pol polyprotein</fullName>
    </recommendedName>
</protein>
<comment type="caution">
    <text evidence="1">The sequence shown here is derived from an EMBL/GenBank/DDBJ whole genome shotgun (WGS) entry which is preliminary data.</text>
</comment>
<dbReference type="InterPro" id="IPR021109">
    <property type="entry name" value="Peptidase_aspartic_dom_sf"/>
</dbReference>
<dbReference type="OrthoDB" id="10056424at2759"/>
<dbReference type="GO" id="GO:0071897">
    <property type="term" value="P:DNA biosynthetic process"/>
    <property type="evidence" value="ECO:0007669"/>
    <property type="project" value="UniProtKB-ARBA"/>
</dbReference>
<dbReference type="Gene3D" id="2.40.70.10">
    <property type="entry name" value="Acid Proteases"/>
    <property type="match status" value="1"/>
</dbReference>
<proteinExistence type="predicted"/>
<name>A0A4Y2FX79_ARAVE</name>
<dbReference type="EMBL" id="BGPR01001059">
    <property type="protein sequence ID" value="GBM44274.1"/>
    <property type="molecule type" value="Genomic_DNA"/>
</dbReference>